<dbReference type="Pfam" id="PF07874">
    <property type="entry name" value="DUF1660"/>
    <property type="match status" value="1"/>
</dbReference>
<dbReference type="InterPro" id="IPR012455">
    <property type="entry name" value="DUF1660"/>
</dbReference>
<keyword evidence="2" id="KW-1185">Reference proteome</keyword>
<accession>A0ABS9EGB6</accession>
<reference evidence="1" key="1">
    <citation type="submission" date="2022-01" db="EMBL/GenBank/DDBJ databases">
        <title>Gillisia lutea sp. nov., isolated from marine plastic residues from the Malvarosa beach (Valencia, Spain).</title>
        <authorList>
            <person name="Vidal-Verdu A."/>
            <person name="Molina-Menor E."/>
            <person name="Satari L."/>
            <person name="Pascual J."/>
            <person name="Pereto J."/>
            <person name="Porcar M."/>
        </authorList>
    </citation>
    <scope>NUCLEOTIDE SEQUENCE</scope>
    <source>
        <strain evidence="1">M10.2A</strain>
    </source>
</reference>
<dbReference type="Proteomes" id="UP001179363">
    <property type="component" value="Unassembled WGS sequence"/>
</dbReference>
<organism evidence="1 2">
    <name type="scientific">Gillisia lutea</name>
    <dbReference type="NCBI Taxonomy" id="2909668"/>
    <lineage>
        <taxon>Bacteria</taxon>
        <taxon>Pseudomonadati</taxon>
        <taxon>Bacteroidota</taxon>
        <taxon>Flavobacteriia</taxon>
        <taxon>Flavobacteriales</taxon>
        <taxon>Flavobacteriaceae</taxon>
        <taxon>Gillisia</taxon>
    </lineage>
</organism>
<comment type="caution">
    <text evidence="1">The sequence shown here is derived from an EMBL/GenBank/DDBJ whole genome shotgun (WGS) entry which is preliminary data.</text>
</comment>
<dbReference type="EMBL" id="JAKGTH010000006">
    <property type="protein sequence ID" value="MCF4100501.1"/>
    <property type="molecule type" value="Genomic_DNA"/>
</dbReference>
<protein>
    <submittedName>
        <fullName evidence="1">DUF1660 family phage protein</fullName>
    </submittedName>
</protein>
<sequence>MKKKNQKLFSFAEVYCNLFGHKLKVSKNVTNHIHEYTCEKCGIEMTDTANGFLAKLTPKFKETNDYIAKIYKRRKQRRYANAT</sequence>
<evidence type="ECO:0000313" key="2">
    <source>
        <dbReference type="Proteomes" id="UP001179363"/>
    </source>
</evidence>
<gene>
    <name evidence="1" type="ORF">L1I30_02365</name>
</gene>
<name>A0ABS9EGB6_9FLAO</name>
<evidence type="ECO:0000313" key="1">
    <source>
        <dbReference type="EMBL" id="MCF4100501.1"/>
    </source>
</evidence>
<proteinExistence type="predicted"/>
<dbReference type="RefSeq" id="WP_236132646.1">
    <property type="nucleotide sequence ID" value="NZ_JAKGTH010000006.1"/>
</dbReference>